<dbReference type="Gene3D" id="1.20.1500.10">
    <property type="entry name" value="YheA/YmcA-like"/>
    <property type="match status" value="1"/>
</dbReference>
<sequence length="114" mass="13148">MSNLYDAAYEFEDQIRQSAEFKALTKAYNQLKTDDEAFAEFKKLQKMQIEFGKKQVSGKVEQQDLDALTQEGKKASSYKALLELEEKEQTLAKIIDEVHGIMFKPVEELYTAKD</sequence>
<proteinExistence type="predicted"/>
<dbReference type="AlphaFoldDB" id="A0A0R1V269"/>
<gene>
    <name evidence="1" type="ORF">FD50_GL000006</name>
</gene>
<protein>
    <submittedName>
        <fullName evidence="1">Uncharacterized protein</fullName>
    </submittedName>
</protein>
<organism evidence="1 2">
    <name type="scientific">Liquorilactobacillus satsumensis DSM 16230 = JCM 12392</name>
    <dbReference type="NCBI Taxonomy" id="1423801"/>
    <lineage>
        <taxon>Bacteria</taxon>
        <taxon>Bacillati</taxon>
        <taxon>Bacillota</taxon>
        <taxon>Bacilli</taxon>
        <taxon>Lactobacillales</taxon>
        <taxon>Lactobacillaceae</taxon>
        <taxon>Liquorilactobacillus</taxon>
    </lineage>
</organism>
<dbReference type="Pfam" id="PF06133">
    <property type="entry name" value="Com_YlbF"/>
    <property type="match status" value="1"/>
</dbReference>
<comment type="caution">
    <text evidence="1">The sequence shown here is derived from an EMBL/GenBank/DDBJ whole genome shotgun (WGS) entry which is preliminary data.</text>
</comment>
<dbReference type="Proteomes" id="UP000051166">
    <property type="component" value="Unassembled WGS sequence"/>
</dbReference>
<evidence type="ECO:0000313" key="2">
    <source>
        <dbReference type="Proteomes" id="UP000051166"/>
    </source>
</evidence>
<dbReference type="RefSeq" id="WP_054757964.1">
    <property type="nucleotide sequence ID" value="NZ_AZFQ01000023.1"/>
</dbReference>
<evidence type="ECO:0000313" key="1">
    <source>
        <dbReference type="EMBL" id="KRL99692.1"/>
    </source>
</evidence>
<keyword evidence="2" id="KW-1185">Reference proteome</keyword>
<dbReference type="InterPro" id="IPR010368">
    <property type="entry name" value="Com_YlbF"/>
</dbReference>
<dbReference type="STRING" id="1423801.FD50_GL000006"/>
<dbReference type="EMBL" id="AZFQ01000023">
    <property type="protein sequence ID" value="KRL99692.1"/>
    <property type="molecule type" value="Genomic_DNA"/>
</dbReference>
<name>A0A0R1V269_9LACO</name>
<dbReference type="GeneID" id="98307478"/>
<reference evidence="1 2" key="1">
    <citation type="journal article" date="2015" name="Genome Announc.">
        <title>Expanding the biotechnology potential of lactobacilli through comparative genomics of 213 strains and associated genera.</title>
        <authorList>
            <person name="Sun Z."/>
            <person name="Harris H.M."/>
            <person name="McCann A."/>
            <person name="Guo C."/>
            <person name="Argimon S."/>
            <person name="Zhang W."/>
            <person name="Yang X."/>
            <person name="Jeffery I.B."/>
            <person name="Cooney J.C."/>
            <person name="Kagawa T.F."/>
            <person name="Liu W."/>
            <person name="Song Y."/>
            <person name="Salvetti E."/>
            <person name="Wrobel A."/>
            <person name="Rasinkangas P."/>
            <person name="Parkhill J."/>
            <person name="Rea M.C."/>
            <person name="O'Sullivan O."/>
            <person name="Ritari J."/>
            <person name="Douillard F.P."/>
            <person name="Paul Ross R."/>
            <person name="Yang R."/>
            <person name="Briner A.E."/>
            <person name="Felis G.E."/>
            <person name="de Vos W.M."/>
            <person name="Barrangou R."/>
            <person name="Klaenhammer T.R."/>
            <person name="Caufield P.W."/>
            <person name="Cui Y."/>
            <person name="Zhang H."/>
            <person name="O'Toole P.W."/>
        </authorList>
    </citation>
    <scope>NUCLEOTIDE SEQUENCE [LARGE SCALE GENOMIC DNA]</scope>
    <source>
        <strain evidence="1 2">DSM 16230</strain>
    </source>
</reference>
<dbReference type="PATRIC" id="fig|1423801.4.peg.6"/>
<dbReference type="InterPro" id="IPR023378">
    <property type="entry name" value="YheA/YmcA-like_dom_sf"/>
</dbReference>
<dbReference type="OrthoDB" id="9811402at2"/>
<dbReference type="SUPFAM" id="SSF158622">
    <property type="entry name" value="YheA/YmcA-like"/>
    <property type="match status" value="1"/>
</dbReference>
<accession>A0A0R1V269</accession>